<evidence type="ECO:0000313" key="1">
    <source>
        <dbReference type="EMBL" id="GME47400.1"/>
    </source>
</evidence>
<protein>
    <submittedName>
        <fullName evidence="1">Transcription initiation factor IID 18kDa subunit</fullName>
    </submittedName>
</protein>
<gene>
    <name evidence="1" type="primary">g5179</name>
    <name evidence="1" type="ORF">NpPPO83_00005179</name>
</gene>
<evidence type="ECO:0000313" key="2">
    <source>
        <dbReference type="Proteomes" id="UP001165186"/>
    </source>
</evidence>
<proteinExistence type="predicted"/>
<keyword evidence="2" id="KW-1185">Reference proteome</keyword>
<reference evidence="1" key="1">
    <citation type="submission" date="2024-09" db="EMBL/GenBank/DDBJ databases">
        <title>Draft Genome Sequences of Neofusicoccum parvum.</title>
        <authorList>
            <person name="Ashida A."/>
            <person name="Camagna M."/>
            <person name="Tanaka A."/>
            <person name="Takemoto D."/>
        </authorList>
    </citation>
    <scope>NUCLEOTIDE SEQUENCE</scope>
    <source>
        <strain evidence="1">PPO83</strain>
    </source>
</reference>
<organism evidence="1 2">
    <name type="scientific">Neofusicoccum parvum</name>
    <dbReference type="NCBI Taxonomy" id="310453"/>
    <lineage>
        <taxon>Eukaryota</taxon>
        <taxon>Fungi</taxon>
        <taxon>Dikarya</taxon>
        <taxon>Ascomycota</taxon>
        <taxon>Pezizomycotina</taxon>
        <taxon>Dothideomycetes</taxon>
        <taxon>Dothideomycetes incertae sedis</taxon>
        <taxon>Botryosphaeriales</taxon>
        <taxon>Botryosphaeriaceae</taxon>
        <taxon>Neofusicoccum</taxon>
    </lineage>
</organism>
<name>A0ACB5SLL1_9PEZI</name>
<dbReference type="EMBL" id="BSXG01000132">
    <property type="protein sequence ID" value="GME47400.1"/>
    <property type="molecule type" value="Genomic_DNA"/>
</dbReference>
<dbReference type="Proteomes" id="UP001165186">
    <property type="component" value="Unassembled WGS sequence"/>
</dbReference>
<accession>A0ACB5SLL1</accession>
<sequence length="264" mass="29940">MMFVAGESGDISTETTSTVERVVQQQVTELLSRANALALRRGSRVVSSDDLIFLIRDDREKVSRLLTFLSWKELRKNAKDRDEKGGADMADVGDADIDTLPPETSAVDPSRKAKGARIVLPWDVEGFYGERVPELEDEEDQDKEANDAQLRRLRLADERTKDMTREEYAFWAECRQATLTRRKRNRFREWSGLGVVTDGKVGEDVMDILGFLTFQMVQTLTEEALRVKGAEQVCSADVRGELPNEANEMGLFSTRKVLARDFNR</sequence>
<comment type="caution">
    <text evidence="1">The sequence shown here is derived from an EMBL/GenBank/DDBJ whole genome shotgun (WGS) entry which is preliminary data.</text>
</comment>